<dbReference type="InterPro" id="IPR025413">
    <property type="entry name" value="YpzG-like"/>
</dbReference>
<gene>
    <name evidence="2" type="ORF">ACFPM4_19275</name>
</gene>
<evidence type="ECO:0000313" key="2">
    <source>
        <dbReference type="EMBL" id="MFC5466870.1"/>
    </source>
</evidence>
<protein>
    <submittedName>
        <fullName evidence="2">YpzG family protein</fullName>
    </submittedName>
</protein>
<feature type="compositionally biased region" description="Polar residues" evidence="1">
    <location>
        <begin position="1"/>
        <end position="16"/>
    </location>
</feature>
<organism evidence="2 3">
    <name type="scientific">Lederbergia graminis</name>
    <dbReference type="NCBI Taxonomy" id="735518"/>
    <lineage>
        <taxon>Bacteria</taxon>
        <taxon>Bacillati</taxon>
        <taxon>Bacillota</taxon>
        <taxon>Bacilli</taxon>
        <taxon>Bacillales</taxon>
        <taxon>Bacillaceae</taxon>
        <taxon>Lederbergia</taxon>
    </lineage>
</organism>
<accession>A0ABW0LNM5</accession>
<feature type="region of interest" description="Disordered" evidence="1">
    <location>
        <begin position="1"/>
        <end position="54"/>
    </location>
</feature>
<name>A0ABW0LNM5_9BACI</name>
<comment type="caution">
    <text evidence="2">The sequence shown here is derived from an EMBL/GenBank/DDBJ whole genome shotgun (WGS) entry which is preliminary data.</text>
</comment>
<dbReference type="RefSeq" id="WP_382355478.1">
    <property type="nucleotide sequence ID" value="NZ_JBHSMC010000042.1"/>
</dbReference>
<feature type="compositionally biased region" description="Polar residues" evidence="1">
    <location>
        <begin position="25"/>
        <end position="41"/>
    </location>
</feature>
<keyword evidence="3" id="KW-1185">Reference proteome</keyword>
<dbReference type="Pfam" id="PF14139">
    <property type="entry name" value="YpzG"/>
    <property type="match status" value="1"/>
</dbReference>
<evidence type="ECO:0000256" key="1">
    <source>
        <dbReference type="SAM" id="MobiDB-lite"/>
    </source>
</evidence>
<reference evidence="3" key="1">
    <citation type="journal article" date="2019" name="Int. J. Syst. Evol. Microbiol.">
        <title>The Global Catalogue of Microorganisms (GCM) 10K type strain sequencing project: providing services to taxonomists for standard genome sequencing and annotation.</title>
        <authorList>
            <consortium name="The Broad Institute Genomics Platform"/>
            <consortium name="The Broad Institute Genome Sequencing Center for Infectious Disease"/>
            <person name="Wu L."/>
            <person name="Ma J."/>
        </authorList>
    </citation>
    <scope>NUCLEOTIDE SEQUENCE [LARGE SCALE GENOMIC DNA]</scope>
    <source>
        <strain evidence="3">CGMCC 1.12237</strain>
    </source>
</reference>
<dbReference type="EMBL" id="JBHSMC010000042">
    <property type="protein sequence ID" value="MFC5466870.1"/>
    <property type="molecule type" value="Genomic_DNA"/>
</dbReference>
<evidence type="ECO:0000313" key="3">
    <source>
        <dbReference type="Proteomes" id="UP001596147"/>
    </source>
</evidence>
<proteinExistence type="predicted"/>
<dbReference type="Proteomes" id="UP001596147">
    <property type="component" value="Unassembled WGS sequence"/>
</dbReference>
<sequence>MSINRENSHLNKQLSPFNRGWFQPKHSSSQVNGQTEETQQDIVRRRDAVTRYRK</sequence>
<feature type="compositionally biased region" description="Basic and acidic residues" evidence="1">
    <location>
        <begin position="42"/>
        <end position="54"/>
    </location>
</feature>